<dbReference type="Proteomes" id="UP001428817">
    <property type="component" value="Unassembled WGS sequence"/>
</dbReference>
<evidence type="ECO:0000313" key="3">
    <source>
        <dbReference type="Proteomes" id="UP001428817"/>
    </source>
</evidence>
<organism evidence="2 3">
    <name type="scientific">Pseudonocardia eucalypti</name>
    <dbReference type="NCBI Taxonomy" id="648755"/>
    <lineage>
        <taxon>Bacteria</taxon>
        <taxon>Bacillati</taxon>
        <taxon>Actinomycetota</taxon>
        <taxon>Actinomycetes</taxon>
        <taxon>Pseudonocardiales</taxon>
        <taxon>Pseudonocardiaceae</taxon>
        <taxon>Pseudonocardia</taxon>
    </lineage>
</organism>
<evidence type="ECO:0000256" key="1">
    <source>
        <dbReference type="SAM" id="Phobius"/>
    </source>
</evidence>
<proteinExistence type="predicted"/>
<reference evidence="3" key="1">
    <citation type="journal article" date="2019" name="Int. J. Syst. Evol. Microbiol.">
        <title>The Global Catalogue of Microorganisms (GCM) 10K type strain sequencing project: providing services to taxonomists for standard genome sequencing and annotation.</title>
        <authorList>
            <consortium name="The Broad Institute Genomics Platform"/>
            <consortium name="The Broad Institute Genome Sequencing Center for Infectious Disease"/>
            <person name="Wu L."/>
            <person name="Ma J."/>
        </authorList>
    </citation>
    <scope>NUCLEOTIDE SEQUENCE [LARGE SCALE GENOMIC DNA]</scope>
    <source>
        <strain evidence="3">JCM 18303</strain>
    </source>
</reference>
<comment type="caution">
    <text evidence="2">The sequence shown here is derived from an EMBL/GenBank/DDBJ whole genome shotgun (WGS) entry which is preliminary data.</text>
</comment>
<keyword evidence="1" id="KW-0812">Transmembrane</keyword>
<evidence type="ECO:0008006" key="4">
    <source>
        <dbReference type="Google" id="ProtNLM"/>
    </source>
</evidence>
<keyword evidence="3" id="KW-1185">Reference proteome</keyword>
<accession>A0ABP9RCB7</accession>
<dbReference type="EMBL" id="BAABJP010000062">
    <property type="protein sequence ID" value="GAA5174577.1"/>
    <property type="molecule type" value="Genomic_DNA"/>
</dbReference>
<name>A0ABP9RCB7_9PSEU</name>
<keyword evidence="1" id="KW-1133">Transmembrane helix</keyword>
<feature type="transmembrane region" description="Helical" evidence="1">
    <location>
        <begin position="6"/>
        <end position="29"/>
    </location>
</feature>
<gene>
    <name evidence="2" type="ORF">GCM10023321_78700</name>
</gene>
<evidence type="ECO:0000313" key="2">
    <source>
        <dbReference type="EMBL" id="GAA5174577.1"/>
    </source>
</evidence>
<sequence length="63" mass="7064">MHLLSDWAIAAPALSLVVCGILRFLRLWLVTKFLAKIYRASGFDPAHLRAAAEAVRTTQRPPY</sequence>
<protein>
    <recommendedName>
        <fullName evidence="4">DUF418 domain-containing protein</fullName>
    </recommendedName>
</protein>
<keyword evidence="1" id="KW-0472">Membrane</keyword>